<reference evidence="1 2" key="1">
    <citation type="submission" date="2020-08" db="EMBL/GenBank/DDBJ databases">
        <title>Genomic Encyclopedia of Type Strains, Phase IV (KMG-IV): sequencing the most valuable type-strain genomes for metagenomic binning, comparative biology and taxonomic classification.</title>
        <authorList>
            <person name="Goeker M."/>
        </authorList>
    </citation>
    <scope>NUCLEOTIDE SEQUENCE [LARGE SCALE GENOMIC DNA]</scope>
    <source>
        <strain evidence="1 2">DSM 23562</strain>
    </source>
</reference>
<name>A0A7W9SWV8_ARMRO</name>
<dbReference type="AlphaFoldDB" id="A0A7W9SWV8"/>
<evidence type="ECO:0008006" key="3">
    <source>
        <dbReference type="Google" id="ProtNLM"/>
    </source>
</evidence>
<keyword evidence="2" id="KW-1185">Reference proteome</keyword>
<gene>
    <name evidence="1" type="ORF">HNQ39_005536</name>
</gene>
<dbReference type="Proteomes" id="UP000520814">
    <property type="component" value="Unassembled WGS sequence"/>
</dbReference>
<accession>A0A7W9SWV8</accession>
<evidence type="ECO:0000313" key="2">
    <source>
        <dbReference type="Proteomes" id="UP000520814"/>
    </source>
</evidence>
<protein>
    <recommendedName>
        <fullName evidence="3">DUF1287 domain-containing protein</fullName>
    </recommendedName>
</protein>
<organism evidence="1 2">
    <name type="scientific">Armatimonas rosea</name>
    <dbReference type="NCBI Taxonomy" id="685828"/>
    <lineage>
        <taxon>Bacteria</taxon>
        <taxon>Bacillati</taxon>
        <taxon>Armatimonadota</taxon>
        <taxon>Armatimonadia</taxon>
        <taxon>Armatimonadales</taxon>
        <taxon>Armatimonadaceae</taxon>
        <taxon>Armatimonas</taxon>
    </lineage>
</organism>
<dbReference type="RefSeq" id="WP_184203786.1">
    <property type="nucleotide sequence ID" value="NZ_JACHGW010000008.1"/>
</dbReference>
<proteinExistence type="predicted"/>
<dbReference type="InterPro" id="IPR009706">
    <property type="entry name" value="DUF1287"/>
</dbReference>
<evidence type="ECO:0000313" key="1">
    <source>
        <dbReference type="EMBL" id="MBB6053694.1"/>
    </source>
</evidence>
<sequence>MTTAEKIVAAARAQVGDRYVADYVSLKYPGGDVPKGQGACTDVVIRALRAAGYDLQKLVHDDMRRNFNLYPKKWGLRRPDPSIDHRRVPNLRVFFARFGQSLPLNKDFQPGDIVTWDLTPTSLTHCGIVSDRKNAQGGYLILHNIGPQASEEDRLFAWKITGHYRFPGNKLPGR</sequence>
<dbReference type="Gene3D" id="3.90.1720.10">
    <property type="entry name" value="endopeptidase domain like (from Nostoc punctiforme)"/>
    <property type="match status" value="1"/>
</dbReference>
<comment type="caution">
    <text evidence="1">The sequence shown here is derived from an EMBL/GenBank/DDBJ whole genome shotgun (WGS) entry which is preliminary data.</text>
</comment>
<dbReference type="PIRSF" id="PIRSF011444">
    <property type="entry name" value="DUF1287"/>
    <property type="match status" value="1"/>
</dbReference>
<dbReference type="EMBL" id="JACHGW010000008">
    <property type="protein sequence ID" value="MBB6053694.1"/>
    <property type="molecule type" value="Genomic_DNA"/>
</dbReference>
<dbReference type="Pfam" id="PF06940">
    <property type="entry name" value="DUF1287"/>
    <property type="match status" value="1"/>
</dbReference>